<evidence type="ECO:0000313" key="1">
    <source>
        <dbReference type="EMBL" id="KAK8957952.1"/>
    </source>
</evidence>
<proteinExistence type="predicted"/>
<sequence>MGKMDYADRRTERSFLSGGRLPEPIVDLSLWKKLSLSRQHLPGWGITLARQDPSHPLRLALSSQVVAQGRRRDHRDRRRRLLAFCGECEMNGLQNLPLEIFEHPFRDSTRQWWWLAEARSRPPPSRLIIRIQSRIHALAGGAAATIADDWAASLPDTPMALLPRPGAPKTAARIGVTINRRENLVGLKKRNMEGGIILTSNKNAGVCLEEFKDEDRLSNYCAVTNSNHACFKALGPVLR</sequence>
<organism evidence="1 2">
    <name type="scientific">Platanthera zijinensis</name>
    <dbReference type="NCBI Taxonomy" id="2320716"/>
    <lineage>
        <taxon>Eukaryota</taxon>
        <taxon>Viridiplantae</taxon>
        <taxon>Streptophyta</taxon>
        <taxon>Embryophyta</taxon>
        <taxon>Tracheophyta</taxon>
        <taxon>Spermatophyta</taxon>
        <taxon>Magnoliopsida</taxon>
        <taxon>Liliopsida</taxon>
        <taxon>Asparagales</taxon>
        <taxon>Orchidaceae</taxon>
        <taxon>Orchidoideae</taxon>
        <taxon>Orchideae</taxon>
        <taxon>Orchidinae</taxon>
        <taxon>Platanthera</taxon>
    </lineage>
</organism>
<gene>
    <name evidence="1" type="ORF">KSP39_PZI000239</name>
</gene>
<dbReference type="AlphaFoldDB" id="A0AAP0C508"/>
<keyword evidence="2" id="KW-1185">Reference proteome</keyword>
<accession>A0AAP0C508</accession>
<protein>
    <submittedName>
        <fullName evidence="1">Uncharacterized protein</fullName>
    </submittedName>
</protein>
<comment type="caution">
    <text evidence="1">The sequence shown here is derived from an EMBL/GenBank/DDBJ whole genome shotgun (WGS) entry which is preliminary data.</text>
</comment>
<dbReference type="Proteomes" id="UP001418222">
    <property type="component" value="Unassembled WGS sequence"/>
</dbReference>
<evidence type="ECO:0000313" key="2">
    <source>
        <dbReference type="Proteomes" id="UP001418222"/>
    </source>
</evidence>
<dbReference type="EMBL" id="JBBWWQ010000001">
    <property type="protein sequence ID" value="KAK8957952.1"/>
    <property type="molecule type" value="Genomic_DNA"/>
</dbReference>
<name>A0AAP0C508_9ASPA</name>
<reference evidence="1 2" key="1">
    <citation type="journal article" date="2022" name="Nat. Plants">
        <title>Genomes of leafy and leafless Platanthera orchids illuminate the evolution of mycoheterotrophy.</title>
        <authorList>
            <person name="Li M.H."/>
            <person name="Liu K.W."/>
            <person name="Li Z."/>
            <person name="Lu H.C."/>
            <person name="Ye Q.L."/>
            <person name="Zhang D."/>
            <person name="Wang J.Y."/>
            <person name="Li Y.F."/>
            <person name="Zhong Z.M."/>
            <person name="Liu X."/>
            <person name="Yu X."/>
            <person name="Liu D.K."/>
            <person name="Tu X.D."/>
            <person name="Liu B."/>
            <person name="Hao Y."/>
            <person name="Liao X.Y."/>
            <person name="Jiang Y.T."/>
            <person name="Sun W.H."/>
            <person name="Chen J."/>
            <person name="Chen Y.Q."/>
            <person name="Ai Y."/>
            <person name="Zhai J.W."/>
            <person name="Wu S.S."/>
            <person name="Zhou Z."/>
            <person name="Hsiao Y.Y."/>
            <person name="Wu W.L."/>
            <person name="Chen Y.Y."/>
            <person name="Lin Y.F."/>
            <person name="Hsu J.L."/>
            <person name="Li C.Y."/>
            <person name="Wang Z.W."/>
            <person name="Zhao X."/>
            <person name="Zhong W.Y."/>
            <person name="Ma X.K."/>
            <person name="Ma L."/>
            <person name="Huang J."/>
            <person name="Chen G.Z."/>
            <person name="Huang M.Z."/>
            <person name="Huang L."/>
            <person name="Peng D.H."/>
            <person name="Luo Y.B."/>
            <person name="Zou S.Q."/>
            <person name="Chen S.P."/>
            <person name="Lan S."/>
            <person name="Tsai W.C."/>
            <person name="Van de Peer Y."/>
            <person name="Liu Z.J."/>
        </authorList>
    </citation>
    <scope>NUCLEOTIDE SEQUENCE [LARGE SCALE GENOMIC DNA]</scope>
    <source>
        <strain evidence="1">Lor287</strain>
    </source>
</reference>